<sequence>MMRKKVTVLMVTASLMVSCSAMADWKPYKTVTLDGYNNTIPGGSVYNETMVASGVYRFRIDPASVGIDYATGQAGNTRSKSAALMIYDRTSTADKTAAVSYYGLNGDGLQASAILHAFPQTGGFDLYLQDWQRVDNSGTVNVIIEKWQD</sequence>
<feature type="signal peptide" evidence="1">
    <location>
        <begin position="1"/>
        <end position="23"/>
    </location>
</feature>
<protein>
    <submittedName>
        <fullName evidence="2">Exported protein</fullName>
    </submittedName>
</protein>
<dbReference type="eggNOG" id="ENOG502ZC4H">
    <property type="taxonomic scope" value="Bacteria"/>
</dbReference>
<dbReference type="RefSeq" id="WP_011092435.1">
    <property type="nucleotide sequence ID" value="NC_004547.2"/>
</dbReference>
<organism evidence="2 3">
    <name type="scientific">Pectobacterium atrosepticum (strain SCRI 1043 / ATCC BAA-672)</name>
    <name type="common">Erwinia carotovora subsp. atroseptica</name>
    <dbReference type="NCBI Taxonomy" id="218491"/>
    <lineage>
        <taxon>Bacteria</taxon>
        <taxon>Pseudomonadati</taxon>
        <taxon>Pseudomonadota</taxon>
        <taxon>Gammaproteobacteria</taxon>
        <taxon>Enterobacterales</taxon>
        <taxon>Pectobacteriaceae</taxon>
        <taxon>Pectobacterium</taxon>
    </lineage>
</organism>
<keyword evidence="3" id="KW-1185">Reference proteome</keyword>
<feature type="chain" id="PRO_5004273140" evidence="1">
    <location>
        <begin position="24"/>
        <end position="149"/>
    </location>
</feature>
<proteinExistence type="predicted"/>
<evidence type="ECO:0000256" key="1">
    <source>
        <dbReference type="SAM" id="SignalP"/>
    </source>
</evidence>
<gene>
    <name evidence="2" type="ordered locus">ECA0830</name>
</gene>
<evidence type="ECO:0000313" key="3">
    <source>
        <dbReference type="Proteomes" id="UP000007966"/>
    </source>
</evidence>
<dbReference type="KEGG" id="eca:ECA0830"/>
<name>Q6D8Z1_PECAS</name>
<dbReference type="EMBL" id="BX950851">
    <property type="protein sequence ID" value="CAG73743.1"/>
    <property type="molecule type" value="Genomic_DNA"/>
</dbReference>
<dbReference type="AlphaFoldDB" id="Q6D8Z1"/>
<dbReference type="Proteomes" id="UP000007966">
    <property type="component" value="Chromosome"/>
</dbReference>
<accession>Q6D8Z1</accession>
<dbReference type="STRING" id="218491.ECA0830"/>
<evidence type="ECO:0000313" key="2">
    <source>
        <dbReference type="EMBL" id="CAG73743.1"/>
    </source>
</evidence>
<keyword evidence="1" id="KW-0732">Signal</keyword>
<reference evidence="2" key="1">
    <citation type="submission" date="2004-02" db="EMBL/GenBank/DDBJ databases">
        <title>The genome sequence of the enterobacterial phytopathogen Erwinia carotovora subsp. atroseptica SCRI1043 and functional genomic identification of novel virulence factors.</title>
        <authorList>
            <person name="Bell K.S."/>
            <person name="Sebaihia M."/>
            <person name="Pritchard L."/>
            <person name="Holden M."/>
            <person name="Hyman L.J."/>
            <person name="Holeva M.C."/>
            <person name="Thomson N.R."/>
            <person name="Bentley S.D."/>
            <person name="Churcher C."/>
            <person name="Mungall K."/>
            <person name="Atkin R."/>
            <person name="Bason N."/>
            <person name="Brooks K."/>
            <person name="Chillingworth T."/>
            <person name="Clark K."/>
            <person name="Doggett J."/>
            <person name="Fraser A."/>
            <person name="Hance Z."/>
            <person name="Hauser H."/>
            <person name="Jagels K."/>
            <person name="Moule S."/>
            <person name="Norbertczak H."/>
            <person name="Ormond D."/>
            <person name="Price C."/>
            <person name="Quail M.A."/>
            <person name="Sanders M."/>
            <person name="Walker D."/>
            <person name="Whitehead S."/>
            <person name="Salmond G.P.C."/>
            <person name="Birch P.R.J."/>
            <person name="Barrell B.G."/>
            <person name="Parkhill J."/>
            <person name="Toth I.K."/>
        </authorList>
    </citation>
    <scope>NUCLEOTIDE SEQUENCE</scope>
    <source>
        <strain evidence="2">SCRI1043</strain>
    </source>
</reference>
<dbReference type="HOGENOM" id="CLU_1757096_0_0_6"/>
<dbReference type="PROSITE" id="PS51257">
    <property type="entry name" value="PROKAR_LIPOPROTEIN"/>
    <property type="match status" value="1"/>
</dbReference>